<dbReference type="PROSITE" id="PS50231">
    <property type="entry name" value="RICIN_B_LECTIN"/>
    <property type="match status" value="1"/>
</dbReference>
<evidence type="ECO:0000256" key="1">
    <source>
        <dbReference type="SAM" id="MobiDB-lite"/>
    </source>
</evidence>
<proteinExistence type="predicted"/>
<sequence length="138" mass="14039">MVNAQSGLTIAVAGGATGNGGLIVQTGGSGRAQQWRVEDVGAGCYQLANAHSGMAMDNPGGSTGNGTQMQQWSFAPGNINQTWCFYEAGGGLYSIRNRASGLLLAVRAGSSGEGDAVQQWAGDPAAPQPSQSWRLVPA</sequence>
<feature type="compositionally biased region" description="Polar residues" evidence="1">
    <location>
        <begin position="128"/>
        <end position="138"/>
    </location>
</feature>
<dbReference type="Gene3D" id="2.80.10.50">
    <property type="match status" value="1"/>
</dbReference>
<dbReference type="InterPro" id="IPR035992">
    <property type="entry name" value="Ricin_B-like_lectins"/>
</dbReference>
<organism evidence="3 4">
    <name type="scientific">Dactylosporangium sucinum</name>
    <dbReference type="NCBI Taxonomy" id="1424081"/>
    <lineage>
        <taxon>Bacteria</taxon>
        <taxon>Bacillati</taxon>
        <taxon>Actinomycetota</taxon>
        <taxon>Actinomycetes</taxon>
        <taxon>Micromonosporales</taxon>
        <taxon>Micromonosporaceae</taxon>
        <taxon>Dactylosporangium</taxon>
    </lineage>
</organism>
<accession>A0A917U774</accession>
<keyword evidence="4" id="KW-1185">Reference proteome</keyword>
<dbReference type="SUPFAM" id="SSF50370">
    <property type="entry name" value="Ricin B-like lectins"/>
    <property type="match status" value="1"/>
</dbReference>
<dbReference type="Pfam" id="PF14200">
    <property type="entry name" value="RicinB_lectin_2"/>
    <property type="match status" value="2"/>
</dbReference>
<evidence type="ECO:0000259" key="2">
    <source>
        <dbReference type="Pfam" id="PF14200"/>
    </source>
</evidence>
<evidence type="ECO:0000313" key="3">
    <source>
        <dbReference type="EMBL" id="GGM63295.1"/>
    </source>
</evidence>
<dbReference type="InterPro" id="IPR000772">
    <property type="entry name" value="Ricin_B_lectin"/>
</dbReference>
<gene>
    <name evidence="3" type="ORF">GCM10007977_076110</name>
</gene>
<feature type="domain" description="Ricin B lectin" evidence="2">
    <location>
        <begin position="80"/>
        <end position="137"/>
    </location>
</feature>
<comment type="caution">
    <text evidence="3">The sequence shown here is derived from an EMBL/GenBank/DDBJ whole genome shotgun (WGS) entry which is preliminary data.</text>
</comment>
<dbReference type="AlphaFoldDB" id="A0A917U774"/>
<protein>
    <recommendedName>
        <fullName evidence="2">Ricin B lectin domain-containing protein</fullName>
    </recommendedName>
</protein>
<feature type="region of interest" description="Disordered" evidence="1">
    <location>
        <begin position="114"/>
        <end position="138"/>
    </location>
</feature>
<dbReference type="Proteomes" id="UP000642070">
    <property type="component" value="Unassembled WGS sequence"/>
</dbReference>
<dbReference type="CDD" id="cd00161">
    <property type="entry name" value="beta-trefoil_Ricin-like"/>
    <property type="match status" value="1"/>
</dbReference>
<reference evidence="3" key="2">
    <citation type="submission" date="2020-09" db="EMBL/GenBank/DDBJ databases">
        <authorList>
            <person name="Sun Q."/>
            <person name="Ohkuma M."/>
        </authorList>
    </citation>
    <scope>NUCLEOTIDE SEQUENCE</scope>
    <source>
        <strain evidence="3">JCM 19831</strain>
    </source>
</reference>
<name>A0A917U774_9ACTN</name>
<evidence type="ECO:0000313" key="4">
    <source>
        <dbReference type="Proteomes" id="UP000642070"/>
    </source>
</evidence>
<dbReference type="EMBL" id="BMPI01000048">
    <property type="protein sequence ID" value="GGM63295.1"/>
    <property type="molecule type" value="Genomic_DNA"/>
</dbReference>
<reference evidence="3" key="1">
    <citation type="journal article" date="2014" name="Int. J. Syst. Evol. Microbiol.">
        <title>Complete genome sequence of Corynebacterium casei LMG S-19264T (=DSM 44701T), isolated from a smear-ripened cheese.</title>
        <authorList>
            <consortium name="US DOE Joint Genome Institute (JGI-PGF)"/>
            <person name="Walter F."/>
            <person name="Albersmeier A."/>
            <person name="Kalinowski J."/>
            <person name="Ruckert C."/>
        </authorList>
    </citation>
    <scope>NUCLEOTIDE SEQUENCE</scope>
    <source>
        <strain evidence="3">JCM 19831</strain>
    </source>
</reference>
<feature type="domain" description="Ricin B lectin" evidence="2">
    <location>
        <begin position="2"/>
        <end position="72"/>
    </location>
</feature>